<proteinExistence type="predicted"/>
<evidence type="ECO:0000313" key="2">
    <source>
        <dbReference type="EMBL" id="EGE86677.2"/>
    </source>
</evidence>
<sequence>MAAEGVRDRSDTDKLTGRRNNTSLQDMTTIITVIKEAGEEEDVIMKAVLSQLIDTAASAFNLAFLAAMKAATTS</sequence>
<organism evidence="2">
    <name type="scientific">Ajellomyces dermatitidis (strain ATCC 18188 / CBS 674.68)</name>
    <name type="common">Blastomyces dermatitidis</name>
    <dbReference type="NCBI Taxonomy" id="653446"/>
    <lineage>
        <taxon>Eukaryota</taxon>
        <taxon>Fungi</taxon>
        <taxon>Dikarya</taxon>
        <taxon>Ascomycota</taxon>
        <taxon>Pezizomycotina</taxon>
        <taxon>Eurotiomycetes</taxon>
        <taxon>Eurotiomycetidae</taxon>
        <taxon>Onygenales</taxon>
        <taxon>Ajellomycetaceae</taxon>
        <taxon>Blastomyces</taxon>
    </lineage>
</organism>
<name>F2TTW4_AJEDA</name>
<feature type="region of interest" description="Disordered" evidence="1">
    <location>
        <begin position="1"/>
        <end position="21"/>
    </location>
</feature>
<reference evidence="2" key="1">
    <citation type="submission" date="2010-03" db="EMBL/GenBank/DDBJ databases">
        <title>Annotation of Blastomyces dermatitidis strain ATCC 18188.</title>
        <authorList>
            <consortium name="The Broad Institute Genome Sequencing Platform"/>
            <consortium name="Broad Institute Genome Sequencing Center for Infectious Disease."/>
            <person name="Cuomo C."/>
            <person name="Klein B."/>
            <person name="Sullivan T."/>
            <person name="Heitman J."/>
            <person name="Young S."/>
            <person name="Zeng Q."/>
            <person name="Gargeya S."/>
            <person name="Alvarado L."/>
            <person name="Berlin A.M."/>
            <person name="Chapman S.B."/>
            <person name="Chen Z."/>
            <person name="Freedman E."/>
            <person name="Gellesch M."/>
            <person name="Goldberg J."/>
            <person name="Griggs A."/>
            <person name="Gujja S."/>
            <person name="Heilman E."/>
            <person name="Heiman D."/>
            <person name="Howarth C."/>
            <person name="Mehta T."/>
            <person name="Neiman D."/>
            <person name="Pearson M."/>
            <person name="Roberts A."/>
            <person name="Saif S."/>
            <person name="Shea T."/>
            <person name="Shenoy N."/>
            <person name="Sisk P."/>
            <person name="Stolte C."/>
            <person name="Sykes S."/>
            <person name="White J."/>
            <person name="Yandava C."/>
            <person name="Haas B."/>
            <person name="Nusbaum C."/>
            <person name="Birren B."/>
        </authorList>
    </citation>
    <scope>NUCLEOTIDE SEQUENCE [LARGE SCALE GENOMIC DNA]</scope>
    <source>
        <strain evidence="2">ATCC 18188</strain>
    </source>
</reference>
<dbReference type="Proteomes" id="UP000007802">
    <property type="component" value="Unassembled WGS sequence"/>
</dbReference>
<dbReference type="AlphaFoldDB" id="F2TTW4"/>
<gene>
    <name evidence="2" type="ORF">BDDG_09625</name>
</gene>
<protein>
    <submittedName>
        <fullName evidence="2">Uncharacterized protein</fullName>
    </submittedName>
</protein>
<dbReference type="EMBL" id="GG749612">
    <property type="protein sequence ID" value="EGE86677.2"/>
    <property type="molecule type" value="Genomic_DNA"/>
</dbReference>
<evidence type="ECO:0000256" key="1">
    <source>
        <dbReference type="SAM" id="MobiDB-lite"/>
    </source>
</evidence>
<feature type="compositionally biased region" description="Basic and acidic residues" evidence="1">
    <location>
        <begin position="1"/>
        <end position="16"/>
    </location>
</feature>
<dbReference type="HOGENOM" id="CLU_140102_0_1_1"/>
<accession>F2TTW4</accession>